<feature type="region of interest" description="Disordered" evidence="1">
    <location>
        <begin position="86"/>
        <end position="107"/>
    </location>
</feature>
<organism evidence="2 3">
    <name type="scientific">Cucurbitaria berberidis CBS 394.84</name>
    <dbReference type="NCBI Taxonomy" id="1168544"/>
    <lineage>
        <taxon>Eukaryota</taxon>
        <taxon>Fungi</taxon>
        <taxon>Dikarya</taxon>
        <taxon>Ascomycota</taxon>
        <taxon>Pezizomycotina</taxon>
        <taxon>Dothideomycetes</taxon>
        <taxon>Pleosporomycetidae</taxon>
        <taxon>Pleosporales</taxon>
        <taxon>Pleosporineae</taxon>
        <taxon>Cucurbitariaceae</taxon>
        <taxon>Cucurbitaria</taxon>
    </lineage>
</organism>
<keyword evidence="3" id="KW-1185">Reference proteome</keyword>
<evidence type="ECO:0000313" key="2">
    <source>
        <dbReference type="EMBL" id="KAF1851265.1"/>
    </source>
</evidence>
<protein>
    <submittedName>
        <fullName evidence="2">Uncharacterized protein</fullName>
    </submittedName>
</protein>
<dbReference type="AlphaFoldDB" id="A0A9P4GT51"/>
<proteinExistence type="predicted"/>
<dbReference type="OrthoDB" id="408373at2759"/>
<evidence type="ECO:0000256" key="1">
    <source>
        <dbReference type="SAM" id="MobiDB-lite"/>
    </source>
</evidence>
<name>A0A9P4GT51_9PLEO</name>
<dbReference type="Proteomes" id="UP000800039">
    <property type="component" value="Unassembled WGS sequence"/>
</dbReference>
<comment type="caution">
    <text evidence="2">The sequence shown here is derived from an EMBL/GenBank/DDBJ whole genome shotgun (WGS) entry which is preliminary data.</text>
</comment>
<dbReference type="GeneID" id="63853089"/>
<gene>
    <name evidence="2" type="ORF">K460DRAFT_391576</name>
</gene>
<sequence>MFTFQIVISYKSKSDEYLYTICHKLNFFSFIFDIAHGRHSFDTWFSPNNLSVPPCHYAPLRRRLPRRSTRLPRRWKVIEAFDRVREESNGPRPPYPDLDPPGNKEKTHVVSQDIGSMVAFAFAWRYSDYAASVIWGECSLPGTSCYEQTLESKARQMSSIPCSIKSRIYPKH</sequence>
<accession>A0A9P4GT51</accession>
<dbReference type="RefSeq" id="XP_040793828.1">
    <property type="nucleotide sequence ID" value="XM_040935838.1"/>
</dbReference>
<reference evidence="2" key="1">
    <citation type="submission" date="2020-01" db="EMBL/GenBank/DDBJ databases">
        <authorList>
            <consortium name="DOE Joint Genome Institute"/>
            <person name="Haridas S."/>
            <person name="Albert R."/>
            <person name="Binder M."/>
            <person name="Bloem J."/>
            <person name="Labutti K."/>
            <person name="Salamov A."/>
            <person name="Andreopoulos B."/>
            <person name="Baker S.E."/>
            <person name="Barry K."/>
            <person name="Bills G."/>
            <person name="Bluhm B.H."/>
            <person name="Cannon C."/>
            <person name="Castanera R."/>
            <person name="Culley D.E."/>
            <person name="Daum C."/>
            <person name="Ezra D."/>
            <person name="Gonzalez J.B."/>
            <person name="Henrissat B."/>
            <person name="Kuo A."/>
            <person name="Liang C."/>
            <person name="Lipzen A."/>
            <person name="Lutzoni F."/>
            <person name="Magnuson J."/>
            <person name="Mondo S."/>
            <person name="Nolan M."/>
            <person name="Ohm R."/>
            <person name="Pangilinan J."/>
            <person name="Park H.-J."/>
            <person name="Ramirez L."/>
            <person name="Alfaro M."/>
            <person name="Sun H."/>
            <person name="Tritt A."/>
            <person name="Yoshinaga Y."/>
            <person name="Zwiers L.-H."/>
            <person name="Turgeon B.G."/>
            <person name="Goodwin S.B."/>
            <person name="Spatafora J.W."/>
            <person name="Crous P.W."/>
            <person name="Grigoriev I.V."/>
        </authorList>
    </citation>
    <scope>NUCLEOTIDE SEQUENCE</scope>
    <source>
        <strain evidence="2">CBS 394.84</strain>
    </source>
</reference>
<dbReference type="EMBL" id="ML976614">
    <property type="protein sequence ID" value="KAF1851265.1"/>
    <property type="molecule type" value="Genomic_DNA"/>
</dbReference>
<evidence type="ECO:0000313" key="3">
    <source>
        <dbReference type="Proteomes" id="UP000800039"/>
    </source>
</evidence>